<accession>A0AAQ1UHQ4</accession>
<sequence>MKKNILAIGLALAMTGCGSDTYEDWLSPQSSQQEAAKTITLTVTPAQPIKFAEITTDSVQLFVPKITASDANVSNYTVVLHAVEGNATKTLQATENGMVSKTELEKAYYTLAGYRPIERTINLDITALTTVNGINIKNVGNTTATLTANAPVLSATGYYIVGNCQNPTWQNDDTSLKYEFNGTDPYSNSTIVFRVPAPTDGSGLAFKIFDLAATGNKNAPTVLSCKEEKAIAANGTEKGQLVDNTNGQGKNITAQAESSAKFYEITVDLLAQTYTVKALNFSAFIYERGTNTSWGDKPACPLYSTASDGKYQGFMYLNGEFKFMPNANNWDGDWENDGDGKIADNGGANNPAPETGFYAVNVDLTTMTYSLKKIDFIDIVGNVKGGASDWSSGPHMTYNVAEQCWEADVNLTGSQIKFRGNGNWSDDDGNWGGEVNNILNGSSENVHPGITGDVHIKLYVSCNTKSRVVITKK</sequence>
<comment type="caution">
    <text evidence="3">The sequence shown here is derived from an EMBL/GenBank/DDBJ whole genome shotgun (WGS) entry which is preliminary data.</text>
</comment>
<dbReference type="RefSeq" id="WP_115153587.1">
    <property type="nucleotide sequence ID" value="NZ_UGTJ01000001.1"/>
</dbReference>
<dbReference type="Pfam" id="PF26123">
    <property type="entry name" value="DUF8037"/>
    <property type="match status" value="1"/>
</dbReference>
<dbReference type="CDD" id="cd12967">
    <property type="entry name" value="CBM_SusE-F_like_u1"/>
    <property type="match status" value="1"/>
</dbReference>
<evidence type="ECO:0000259" key="1">
    <source>
        <dbReference type="Pfam" id="PF17142"/>
    </source>
</evidence>
<protein>
    <recommendedName>
        <fullName evidence="5">DUF5115 domain-containing protein</fullName>
    </recommendedName>
</protein>
<feature type="domain" description="DUF8037" evidence="2">
    <location>
        <begin position="292"/>
        <end position="372"/>
    </location>
</feature>
<evidence type="ECO:0000313" key="3">
    <source>
        <dbReference type="EMBL" id="SUB79984.1"/>
    </source>
</evidence>
<dbReference type="InterPro" id="IPR058350">
    <property type="entry name" value="DUF8037"/>
</dbReference>
<organism evidence="3 4">
    <name type="scientific">Segatella buccae</name>
    <dbReference type="NCBI Taxonomy" id="28126"/>
    <lineage>
        <taxon>Bacteria</taxon>
        <taxon>Pseudomonadati</taxon>
        <taxon>Bacteroidota</taxon>
        <taxon>Bacteroidia</taxon>
        <taxon>Bacteroidales</taxon>
        <taxon>Prevotellaceae</taxon>
        <taxon>Segatella</taxon>
    </lineage>
</organism>
<name>A0AAQ1UHQ4_9BACT</name>
<dbReference type="AlphaFoldDB" id="A0AAQ1UHQ4"/>
<dbReference type="Gene3D" id="2.60.40.3620">
    <property type="match status" value="2"/>
</dbReference>
<dbReference type="InterPro" id="IPR033408">
    <property type="entry name" value="SusF_N"/>
</dbReference>
<reference evidence="3 4" key="1">
    <citation type="submission" date="2018-06" db="EMBL/GenBank/DDBJ databases">
        <authorList>
            <consortium name="Pathogen Informatics"/>
            <person name="Doyle S."/>
        </authorList>
    </citation>
    <scope>NUCLEOTIDE SEQUENCE [LARGE SCALE GENOMIC DNA]</scope>
    <source>
        <strain evidence="3 4">NCTC13063</strain>
    </source>
</reference>
<dbReference type="Proteomes" id="UP000255283">
    <property type="component" value="Unassembled WGS sequence"/>
</dbReference>
<feature type="domain" description="Outer membrane protein SusF N-terminal" evidence="1">
    <location>
        <begin position="19"/>
        <end position="148"/>
    </location>
</feature>
<dbReference type="Pfam" id="PF17142">
    <property type="entry name" value="SusF_N"/>
    <property type="match status" value="1"/>
</dbReference>
<proteinExistence type="predicted"/>
<dbReference type="EMBL" id="UGTJ01000001">
    <property type="protein sequence ID" value="SUB79984.1"/>
    <property type="molecule type" value="Genomic_DNA"/>
</dbReference>
<evidence type="ECO:0008006" key="5">
    <source>
        <dbReference type="Google" id="ProtNLM"/>
    </source>
</evidence>
<dbReference type="PROSITE" id="PS51257">
    <property type="entry name" value="PROKAR_LIPOPROTEIN"/>
    <property type="match status" value="1"/>
</dbReference>
<evidence type="ECO:0000259" key="2">
    <source>
        <dbReference type="Pfam" id="PF26123"/>
    </source>
</evidence>
<evidence type="ECO:0000313" key="4">
    <source>
        <dbReference type="Proteomes" id="UP000255283"/>
    </source>
</evidence>
<gene>
    <name evidence="3" type="ORF">NCTC13063_01261</name>
</gene>